<name>A0AAP0JUR1_9MAGN</name>
<reference evidence="1 2" key="1">
    <citation type="submission" date="2024-01" db="EMBL/GenBank/DDBJ databases">
        <title>Genome assemblies of Stephania.</title>
        <authorList>
            <person name="Yang L."/>
        </authorList>
    </citation>
    <scope>NUCLEOTIDE SEQUENCE [LARGE SCALE GENOMIC DNA]</scope>
    <source>
        <strain evidence="1">JXDWG</strain>
        <tissue evidence="1">Leaf</tissue>
    </source>
</reference>
<dbReference type="EMBL" id="JBBNAG010000004">
    <property type="protein sequence ID" value="KAK9140164.1"/>
    <property type="molecule type" value="Genomic_DNA"/>
</dbReference>
<keyword evidence="2" id="KW-1185">Reference proteome</keyword>
<dbReference type="Proteomes" id="UP001419268">
    <property type="component" value="Unassembled WGS sequence"/>
</dbReference>
<dbReference type="AlphaFoldDB" id="A0AAP0JUR1"/>
<evidence type="ECO:0000313" key="2">
    <source>
        <dbReference type="Proteomes" id="UP001419268"/>
    </source>
</evidence>
<organism evidence="1 2">
    <name type="scientific">Stephania cephalantha</name>
    <dbReference type="NCBI Taxonomy" id="152367"/>
    <lineage>
        <taxon>Eukaryota</taxon>
        <taxon>Viridiplantae</taxon>
        <taxon>Streptophyta</taxon>
        <taxon>Embryophyta</taxon>
        <taxon>Tracheophyta</taxon>
        <taxon>Spermatophyta</taxon>
        <taxon>Magnoliopsida</taxon>
        <taxon>Ranunculales</taxon>
        <taxon>Menispermaceae</taxon>
        <taxon>Menispermoideae</taxon>
        <taxon>Cissampelideae</taxon>
        <taxon>Stephania</taxon>
    </lineage>
</organism>
<protein>
    <submittedName>
        <fullName evidence="1">Uncharacterized protein</fullName>
    </submittedName>
</protein>
<accession>A0AAP0JUR1</accession>
<proteinExistence type="predicted"/>
<evidence type="ECO:0000313" key="1">
    <source>
        <dbReference type="EMBL" id="KAK9140164.1"/>
    </source>
</evidence>
<sequence>MLRCEELKNEDGCREPRLSLLKSLIRNLTRLPRFTVNSLSLSIDPFTVGASAVAASCRRVCRRWCRLPSLPRKPSPTVVAASEAIAVCLRPLPPLFVQPAPLVAAIRRCVGNHHRLPSLSAAAGCAAPSAVRRRCRGNYRPLPHCCRVQPRLMFVALRRCLENHRRQPSPLTTVVAVQPRHLFTLFKSPGELVSNEEYDHKL</sequence>
<comment type="caution">
    <text evidence="1">The sequence shown here is derived from an EMBL/GenBank/DDBJ whole genome shotgun (WGS) entry which is preliminary data.</text>
</comment>
<gene>
    <name evidence="1" type="ORF">Scep_009845</name>
</gene>